<sequence>MLVAEGLGVDAGRKEQDGVQAAGKVLLQPLPEVLKVILGKVVLSGRHAVIAERVGEGLAGRIFQPGRSAPSSSQADNSSGLLSLSR</sequence>
<feature type="region of interest" description="Disordered" evidence="1">
    <location>
        <begin position="65"/>
        <end position="86"/>
    </location>
</feature>
<dbReference type="EMBL" id="QPGA01000009">
    <property type="protein sequence ID" value="RDE51248.1"/>
    <property type="molecule type" value="Genomic_DNA"/>
</dbReference>
<evidence type="ECO:0000313" key="3">
    <source>
        <dbReference type="Proteomes" id="UP000253831"/>
    </source>
</evidence>
<gene>
    <name evidence="2" type="ORF">DVS81_07065</name>
</gene>
<evidence type="ECO:0000313" key="2">
    <source>
        <dbReference type="EMBL" id="RDE51248.1"/>
    </source>
</evidence>
<feature type="compositionally biased region" description="Low complexity" evidence="1">
    <location>
        <begin position="68"/>
        <end position="79"/>
    </location>
</feature>
<evidence type="ECO:0000256" key="1">
    <source>
        <dbReference type="SAM" id="MobiDB-lite"/>
    </source>
</evidence>
<comment type="caution">
    <text evidence="2">The sequence shown here is derived from an EMBL/GenBank/DDBJ whole genome shotgun (WGS) entry which is preliminary data.</text>
</comment>
<dbReference type="AlphaFoldDB" id="A0A369XV44"/>
<reference evidence="2 3" key="1">
    <citation type="submission" date="2018-05" db="EMBL/GenBank/DDBJ databases">
        <title>Integrated omic analyses show evidence that a Ca. Accumulibacter phosphatis strain performs denitrification under micro-aerobic conditions.</title>
        <authorList>
            <person name="Camejo P.Y."/>
            <person name="Katherine M.D."/>
            <person name="Daniel N.R."/>
        </authorList>
    </citation>
    <scope>NUCLEOTIDE SEQUENCE [LARGE SCALE GENOMIC DNA]</scope>
    <source>
        <strain evidence="2">UW-LDO-IC</strain>
    </source>
</reference>
<protein>
    <submittedName>
        <fullName evidence="2">Uncharacterized protein</fullName>
    </submittedName>
</protein>
<accession>A0A369XV44</accession>
<organism evidence="2 3">
    <name type="scientific">Candidatus Accumulibacter meliphilus</name>
    <dbReference type="NCBI Taxonomy" id="2211374"/>
    <lineage>
        <taxon>Bacteria</taxon>
        <taxon>Pseudomonadati</taxon>
        <taxon>Pseudomonadota</taxon>
        <taxon>Betaproteobacteria</taxon>
        <taxon>Candidatus Accumulibacter</taxon>
    </lineage>
</organism>
<proteinExistence type="predicted"/>
<dbReference type="Proteomes" id="UP000253831">
    <property type="component" value="Unassembled WGS sequence"/>
</dbReference>
<name>A0A369XV44_9PROT</name>